<dbReference type="EMBL" id="JBEWSZ010000005">
    <property type="protein sequence ID" value="MET2831679.1"/>
    <property type="molecule type" value="Genomic_DNA"/>
</dbReference>
<dbReference type="RefSeq" id="WP_354463807.1">
    <property type="nucleotide sequence ID" value="NZ_JBEWSZ010000005.1"/>
</dbReference>
<evidence type="ECO:0000256" key="1">
    <source>
        <dbReference type="SAM" id="MobiDB-lite"/>
    </source>
</evidence>
<name>A0ABV2DP87_9HYPH</name>
<evidence type="ECO:0000313" key="4">
    <source>
        <dbReference type="Proteomes" id="UP001548832"/>
    </source>
</evidence>
<evidence type="ECO:0000256" key="2">
    <source>
        <dbReference type="SAM" id="Phobius"/>
    </source>
</evidence>
<accession>A0ABV2DP87</accession>
<sequence>MKEICQITKPIGNKAMIRRHDADTRAPQIWSNETIGSKPMKSNEMFWLAGTSIIVAVVGGVGIVGGHPAELTQSEVSTLHAIFYIATVWIISSLRITRLKALWRVGLELMGMRGPSGNLLPRGPKARAATGGSASGAGASGVTLKQASAGGPESVFDEQDA</sequence>
<dbReference type="Proteomes" id="UP001548832">
    <property type="component" value="Unassembled WGS sequence"/>
</dbReference>
<feature type="transmembrane region" description="Helical" evidence="2">
    <location>
        <begin position="45"/>
        <end position="64"/>
    </location>
</feature>
<reference evidence="3 4" key="1">
    <citation type="submission" date="2024-06" db="EMBL/GenBank/DDBJ databases">
        <authorList>
            <person name="Kim D.-U."/>
        </authorList>
    </citation>
    <scope>NUCLEOTIDE SEQUENCE [LARGE SCALE GENOMIC DNA]</scope>
    <source>
        <strain evidence="3 4">KACC15460</strain>
    </source>
</reference>
<evidence type="ECO:0000313" key="3">
    <source>
        <dbReference type="EMBL" id="MET2831679.1"/>
    </source>
</evidence>
<keyword evidence="2" id="KW-1133">Transmembrane helix</keyword>
<protein>
    <submittedName>
        <fullName evidence="3">Uncharacterized protein</fullName>
    </submittedName>
</protein>
<comment type="caution">
    <text evidence="3">The sequence shown here is derived from an EMBL/GenBank/DDBJ whole genome shotgun (WGS) entry which is preliminary data.</text>
</comment>
<feature type="transmembrane region" description="Helical" evidence="2">
    <location>
        <begin position="76"/>
        <end position="94"/>
    </location>
</feature>
<keyword evidence="4" id="KW-1185">Reference proteome</keyword>
<feature type="region of interest" description="Disordered" evidence="1">
    <location>
        <begin position="118"/>
        <end position="161"/>
    </location>
</feature>
<organism evidence="3 4">
    <name type="scientific">Mesorhizobium shangrilense</name>
    <dbReference type="NCBI Taxonomy" id="460060"/>
    <lineage>
        <taxon>Bacteria</taxon>
        <taxon>Pseudomonadati</taxon>
        <taxon>Pseudomonadota</taxon>
        <taxon>Alphaproteobacteria</taxon>
        <taxon>Hyphomicrobiales</taxon>
        <taxon>Phyllobacteriaceae</taxon>
        <taxon>Mesorhizobium</taxon>
    </lineage>
</organism>
<proteinExistence type="predicted"/>
<keyword evidence="2" id="KW-0472">Membrane</keyword>
<keyword evidence="2" id="KW-0812">Transmembrane</keyword>
<gene>
    <name evidence="3" type="ORF">ABVQ20_32505</name>
</gene>